<comment type="caution">
    <text evidence="1">The sequence shown here is derived from an EMBL/GenBank/DDBJ whole genome shotgun (WGS) entry which is preliminary data.</text>
</comment>
<feature type="non-terminal residue" evidence="1">
    <location>
        <position position="1"/>
    </location>
</feature>
<proteinExistence type="predicted"/>
<dbReference type="Proteomes" id="UP001171945">
    <property type="component" value="Unassembled WGS sequence"/>
</dbReference>
<protein>
    <submittedName>
        <fullName evidence="1">Uncharacterized protein</fullName>
    </submittedName>
</protein>
<gene>
    <name evidence="1" type="ORF">QUF54_05055</name>
</gene>
<evidence type="ECO:0000313" key="2">
    <source>
        <dbReference type="Proteomes" id="UP001171945"/>
    </source>
</evidence>
<organism evidence="1 2">
    <name type="scientific">Candidatus Marithioploca araucensis</name>
    <dbReference type="NCBI Taxonomy" id="70273"/>
    <lineage>
        <taxon>Bacteria</taxon>
        <taxon>Pseudomonadati</taxon>
        <taxon>Pseudomonadota</taxon>
        <taxon>Gammaproteobacteria</taxon>
        <taxon>Thiotrichales</taxon>
        <taxon>Thiotrichaceae</taxon>
        <taxon>Candidatus Marithioploca</taxon>
    </lineage>
</organism>
<name>A0ABT7VT10_9GAMM</name>
<reference evidence="1" key="1">
    <citation type="submission" date="2023-06" db="EMBL/GenBank/DDBJ databases">
        <title>Uncultivated large filamentous bacteria from sulfidic sediments reveal new species and different genomic features in energy metabolism and defense.</title>
        <authorList>
            <person name="Fonseca A."/>
        </authorList>
    </citation>
    <scope>NUCLEOTIDE SEQUENCE</scope>
    <source>
        <strain evidence="1">HSG4</strain>
    </source>
</reference>
<accession>A0ABT7VT10</accession>
<evidence type="ECO:0000313" key="1">
    <source>
        <dbReference type="EMBL" id="MDM8562704.1"/>
    </source>
</evidence>
<dbReference type="EMBL" id="JAUCGM010000256">
    <property type="protein sequence ID" value="MDM8562704.1"/>
    <property type="molecule type" value="Genomic_DNA"/>
</dbReference>
<sequence length="74" mass="9021">LSIRRQRQMFIRDGYYISPCLLFQQKVIRTLLKSPNFFSYPHFQWLFQFITPSLSYPFVLFNLNQQSRNLSARL</sequence>
<keyword evidence="2" id="KW-1185">Reference proteome</keyword>